<name>A0A940S3J3_9PROT</name>
<evidence type="ECO:0000256" key="1">
    <source>
        <dbReference type="ARBA" id="ARBA00005417"/>
    </source>
</evidence>
<feature type="domain" description="ABC transporter" evidence="5">
    <location>
        <begin position="4"/>
        <end position="239"/>
    </location>
</feature>
<evidence type="ECO:0000256" key="4">
    <source>
        <dbReference type="ARBA" id="ARBA00022840"/>
    </source>
</evidence>
<comment type="similarity">
    <text evidence="1">Belongs to the ABC transporter superfamily.</text>
</comment>
<accession>A0A940S3J3</accession>
<dbReference type="GO" id="GO:0005524">
    <property type="term" value="F:ATP binding"/>
    <property type="evidence" value="ECO:0007669"/>
    <property type="project" value="UniProtKB-KW"/>
</dbReference>
<keyword evidence="2" id="KW-0813">Transport</keyword>
<evidence type="ECO:0000313" key="7">
    <source>
        <dbReference type="Proteomes" id="UP000677537"/>
    </source>
</evidence>
<keyword evidence="4 6" id="KW-0067">ATP-binding</keyword>
<dbReference type="InterPro" id="IPR027417">
    <property type="entry name" value="P-loop_NTPase"/>
</dbReference>
<dbReference type="Gene3D" id="3.40.50.300">
    <property type="entry name" value="P-loop containing nucleotide triphosphate hydrolases"/>
    <property type="match status" value="1"/>
</dbReference>
<gene>
    <name evidence="6" type="ORF">J5Y10_05835</name>
</gene>
<dbReference type="Pfam" id="PF00005">
    <property type="entry name" value="ABC_tran"/>
    <property type="match status" value="1"/>
</dbReference>
<dbReference type="GO" id="GO:0016887">
    <property type="term" value="F:ATP hydrolysis activity"/>
    <property type="evidence" value="ECO:0007669"/>
    <property type="project" value="InterPro"/>
</dbReference>
<dbReference type="SMART" id="SM00382">
    <property type="entry name" value="AAA"/>
    <property type="match status" value="1"/>
</dbReference>
<keyword evidence="7" id="KW-1185">Reference proteome</keyword>
<dbReference type="InterPro" id="IPR003439">
    <property type="entry name" value="ABC_transporter-like_ATP-bd"/>
</dbReference>
<sequence>MAILELEAVEKVFPGRGGPPTLAMDRLSLSVREGEFLSILGPSGCGKSTLLQIAAGLMEPSAGSVRVAGRTVSGPPPEAVYVFQQYGRSLLPWRSVRDNVAFAVEHRAGVSRAKARVLADAQLEAVGLTGFGDHFPWQLSGGMQQRVALARALAAEPRILLMDEPFSAVDALTRLDLHRLMLELWEKRGLTVVLVTHDVEEAVALSDRVALLTKRPSTIARVVETGLPRPRDPVEVRETPRFLELRHELLEALLTRGPKAGGHG</sequence>
<dbReference type="InterPro" id="IPR017871">
    <property type="entry name" value="ABC_transporter-like_CS"/>
</dbReference>
<protein>
    <submittedName>
        <fullName evidence="6">ABC transporter ATP-binding protein</fullName>
    </submittedName>
</protein>
<evidence type="ECO:0000256" key="3">
    <source>
        <dbReference type="ARBA" id="ARBA00022741"/>
    </source>
</evidence>
<dbReference type="Proteomes" id="UP000677537">
    <property type="component" value="Unassembled WGS sequence"/>
</dbReference>
<evidence type="ECO:0000259" key="5">
    <source>
        <dbReference type="PROSITE" id="PS50893"/>
    </source>
</evidence>
<dbReference type="PANTHER" id="PTHR42788">
    <property type="entry name" value="TAURINE IMPORT ATP-BINDING PROTEIN-RELATED"/>
    <property type="match status" value="1"/>
</dbReference>
<dbReference type="RefSeq" id="WP_209371760.1">
    <property type="nucleotide sequence ID" value="NZ_JAGIZA010000003.1"/>
</dbReference>
<reference evidence="6" key="1">
    <citation type="submission" date="2021-03" db="EMBL/GenBank/DDBJ databases">
        <authorList>
            <person name="So Y."/>
        </authorList>
    </citation>
    <scope>NUCLEOTIDE SEQUENCE</scope>
    <source>
        <strain evidence="6">SG15</strain>
    </source>
</reference>
<dbReference type="CDD" id="cd03293">
    <property type="entry name" value="ABC_NrtD_SsuB_transporters"/>
    <property type="match status" value="1"/>
</dbReference>
<dbReference type="InterPro" id="IPR003593">
    <property type="entry name" value="AAA+_ATPase"/>
</dbReference>
<dbReference type="AlphaFoldDB" id="A0A940S3J3"/>
<evidence type="ECO:0000313" key="6">
    <source>
        <dbReference type="EMBL" id="MBP0492296.1"/>
    </source>
</evidence>
<keyword evidence="3" id="KW-0547">Nucleotide-binding</keyword>
<proteinExistence type="inferred from homology"/>
<comment type="caution">
    <text evidence="6">The sequence shown here is derived from an EMBL/GenBank/DDBJ whole genome shotgun (WGS) entry which is preliminary data.</text>
</comment>
<evidence type="ECO:0000256" key="2">
    <source>
        <dbReference type="ARBA" id="ARBA00022448"/>
    </source>
</evidence>
<dbReference type="SUPFAM" id="SSF52540">
    <property type="entry name" value="P-loop containing nucleoside triphosphate hydrolases"/>
    <property type="match status" value="1"/>
</dbReference>
<dbReference type="EMBL" id="JAGIZA010000003">
    <property type="protein sequence ID" value="MBP0492296.1"/>
    <property type="molecule type" value="Genomic_DNA"/>
</dbReference>
<dbReference type="PROSITE" id="PS00211">
    <property type="entry name" value="ABC_TRANSPORTER_1"/>
    <property type="match status" value="1"/>
</dbReference>
<organism evidence="6 7">
    <name type="scientific">Roseomonas indoligenes</name>
    <dbReference type="NCBI Taxonomy" id="2820811"/>
    <lineage>
        <taxon>Bacteria</taxon>
        <taxon>Pseudomonadati</taxon>
        <taxon>Pseudomonadota</taxon>
        <taxon>Alphaproteobacteria</taxon>
        <taxon>Acetobacterales</taxon>
        <taxon>Roseomonadaceae</taxon>
        <taxon>Roseomonas</taxon>
    </lineage>
</organism>
<dbReference type="PANTHER" id="PTHR42788:SF13">
    <property type="entry name" value="ALIPHATIC SULFONATES IMPORT ATP-BINDING PROTEIN SSUB"/>
    <property type="match status" value="1"/>
</dbReference>
<dbReference type="PROSITE" id="PS50893">
    <property type="entry name" value="ABC_TRANSPORTER_2"/>
    <property type="match status" value="1"/>
</dbReference>
<dbReference type="InterPro" id="IPR050166">
    <property type="entry name" value="ABC_transporter_ATP-bind"/>
</dbReference>